<comment type="similarity">
    <text evidence="3 7">Belongs to the inositol monophosphatase superfamily.</text>
</comment>
<evidence type="ECO:0000256" key="6">
    <source>
        <dbReference type="ARBA" id="ARBA00022842"/>
    </source>
</evidence>
<dbReference type="PRINTS" id="PR00377">
    <property type="entry name" value="IMPHPHTASES"/>
</dbReference>
<organism evidence="8 9">
    <name type="scientific">Halobacteriovorax vibrionivorans</name>
    <dbReference type="NCBI Taxonomy" id="2152716"/>
    <lineage>
        <taxon>Bacteria</taxon>
        <taxon>Pseudomonadati</taxon>
        <taxon>Bdellovibrionota</taxon>
        <taxon>Bacteriovoracia</taxon>
        <taxon>Bacteriovoracales</taxon>
        <taxon>Halobacteriovoraceae</taxon>
        <taxon>Halobacteriovorax</taxon>
    </lineage>
</organism>
<name>A0ABY0IHG1_9BACT</name>
<evidence type="ECO:0000313" key="8">
    <source>
        <dbReference type="EMBL" id="RZF21949.1"/>
    </source>
</evidence>
<dbReference type="RefSeq" id="WP_115361860.1">
    <property type="nucleotide sequence ID" value="NZ_QDKL01000002.1"/>
</dbReference>
<evidence type="ECO:0000256" key="3">
    <source>
        <dbReference type="ARBA" id="ARBA00009759"/>
    </source>
</evidence>
<dbReference type="Gene3D" id="3.30.540.10">
    <property type="entry name" value="Fructose-1,6-Bisphosphatase, subunit A, domain 1"/>
    <property type="match status" value="1"/>
</dbReference>
<keyword evidence="6 7" id="KW-0460">Magnesium</keyword>
<dbReference type="CDD" id="cd01639">
    <property type="entry name" value="IMPase"/>
    <property type="match status" value="1"/>
</dbReference>
<dbReference type="PROSITE" id="PS00630">
    <property type="entry name" value="IMP_2"/>
    <property type="match status" value="1"/>
</dbReference>
<protein>
    <recommendedName>
        <fullName evidence="7">Inositol-1-monophosphatase</fullName>
        <ecNumber evidence="7">3.1.3.25</ecNumber>
    </recommendedName>
</protein>
<proteinExistence type="inferred from homology"/>
<dbReference type="Proteomes" id="UP000443582">
    <property type="component" value="Unassembled WGS sequence"/>
</dbReference>
<reference evidence="9" key="1">
    <citation type="journal article" date="2019" name="Int. J. Syst. Evol. Microbiol.">
        <title>Halobacteriovorax valvorus sp. nov., a novel prokaryotic predator isolated from coastal seawater of China.</title>
        <authorList>
            <person name="Chen M.-X."/>
        </authorList>
    </citation>
    <scope>NUCLEOTIDE SEQUENCE [LARGE SCALE GENOMIC DNA]</scope>
    <source>
        <strain evidence="9">BL9</strain>
    </source>
</reference>
<dbReference type="InterPro" id="IPR020583">
    <property type="entry name" value="Inositol_monoP_metal-BS"/>
</dbReference>
<evidence type="ECO:0000256" key="5">
    <source>
        <dbReference type="ARBA" id="ARBA00022801"/>
    </source>
</evidence>
<dbReference type="PANTHER" id="PTHR20854">
    <property type="entry name" value="INOSITOL MONOPHOSPHATASE"/>
    <property type="match status" value="1"/>
</dbReference>
<gene>
    <name evidence="8" type="ORF">DAY19_09685</name>
</gene>
<comment type="cofactor">
    <cofactor evidence="2 7">
        <name>Mg(2+)</name>
        <dbReference type="ChEBI" id="CHEBI:18420"/>
    </cofactor>
</comment>
<dbReference type="PANTHER" id="PTHR20854:SF4">
    <property type="entry name" value="INOSITOL-1-MONOPHOSPHATASE-RELATED"/>
    <property type="match status" value="1"/>
</dbReference>
<evidence type="ECO:0000256" key="2">
    <source>
        <dbReference type="ARBA" id="ARBA00001946"/>
    </source>
</evidence>
<accession>A0ABY0IHG1</accession>
<dbReference type="EMBL" id="QDKL01000002">
    <property type="protein sequence ID" value="RZF21949.1"/>
    <property type="molecule type" value="Genomic_DNA"/>
</dbReference>
<keyword evidence="4 7" id="KW-0479">Metal-binding</keyword>
<evidence type="ECO:0000313" key="9">
    <source>
        <dbReference type="Proteomes" id="UP000443582"/>
    </source>
</evidence>
<dbReference type="InterPro" id="IPR020550">
    <property type="entry name" value="Inositol_monophosphatase_CS"/>
</dbReference>
<keyword evidence="9" id="KW-1185">Reference proteome</keyword>
<dbReference type="InterPro" id="IPR033942">
    <property type="entry name" value="IMPase"/>
</dbReference>
<dbReference type="SUPFAM" id="SSF56655">
    <property type="entry name" value="Carbohydrate phosphatase"/>
    <property type="match status" value="1"/>
</dbReference>
<evidence type="ECO:0000256" key="1">
    <source>
        <dbReference type="ARBA" id="ARBA00001033"/>
    </source>
</evidence>
<keyword evidence="5 7" id="KW-0378">Hydrolase</keyword>
<dbReference type="PROSITE" id="PS00629">
    <property type="entry name" value="IMP_1"/>
    <property type="match status" value="1"/>
</dbReference>
<comment type="catalytic activity">
    <reaction evidence="1 7">
        <text>a myo-inositol phosphate + H2O = myo-inositol + phosphate</text>
        <dbReference type="Rhea" id="RHEA:24056"/>
        <dbReference type="ChEBI" id="CHEBI:15377"/>
        <dbReference type="ChEBI" id="CHEBI:17268"/>
        <dbReference type="ChEBI" id="CHEBI:43474"/>
        <dbReference type="ChEBI" id="CHEBI:84139"/>
        <dbReference type="EC" id="3.1.3.25"/>
    </reaction>
</comment>
<sequence length="280" mass="31642">MKKITKKDLLAYEAQLISIAKGAGKILSPYQKDLANLKIDIKEAQGAVSAADHASEEYIIKKLKKLNPEIPVLAEEDFYKKYQGNYKYLKEYQDHDYMWVIDPLDGTNNFVHGLEHYCISLSLTYKLQPVVGVIYIPERKETYCATKGNGSYFIKGKDKKRLKQNKSRSKGFLLATGFATEKGKPFNDEFRKFKKVMTSISAVRRLGSAAIDLCYVAQGIFDGFWEKGLAPWDVAAGKIICLEAGAKITEYNGHDHNIFSKTIIVGRNPLYKKLSEMVSD</sequence>
<evidence type="ECO:0000256" key="4">
    <source>
        <dbReference type="ARBA" id="ARBA00022723"/>
    </source>
</evidence>
<dbReference type="InterPro" id="IPR000760">
    <property type="entry name" value="Inositol_monophosphatase-like"/>
</dbReference>
<dbReference type="Pfam" id="PF00459">
    <property type="entry name" value="Inositol_P"/>
    <property type="match status" value="1"/>
</dbReference>
<evidence type="ECO:0000256" key="7">
    <source>
        <dbReference type="RuleBase" id="RU364068"/>
    </source>
</evidence>
<comment type="caution">
    <text evidence="8">The sequence shown here is derived from an EMBL/GenBank/DDBJ whole genome shotgun (WGS) entry which is preliminary data.</text>
</comment>
<dbReference type="EC" id="3.1.3.25" evidence="7"/>
<dbReference type="Gene3D" id="3.40.190.80">
    <property type="match status" value="1"/>
</dbReference>